<dbReference type="Proteomes" id="UP000182235">
    <property type="component" value="Unassembled WGS sequence"/>
</dbReference>
<dbReference type="AlphaFoldDB" id="A0A1J9Q6R9"/>
<evidence type="ECO:0000313" key="2">
    <source>
        <dbReference type="Proteomes" id="UP000182235"/>
    </source>
</evidence>
<dbReference type="VEuPathDB" id="FungiDB:AJ78_07643"/>
<evidence type="ECO:0000313" key="1">
    <source>
        <dbReference type="EMBL" id="OJD11620.1"/>
    </source>
</evidence>
<keyword evidence="2" id="KW-1185">Reference proteome</keyword>
<protein>
    <submittedName>
        <fullName evidence="1">Uncharacterized protein</fullName>
    </submittedName>
</protein>
<organism evidence="1 2">
    <name type="scientific">Emergomyces pasteurianus Ep9510</name>
    <dbReference type="NCBI Taxonomy" id="1447872"/>
    <lineage>
        <taxon>Eukaryota</taxon>
        <taxon>Fungi</taxon>
        <taxon>Dikarya</taxon>
        <taxon>Ascomycota</taxon>
        <taxon>Pezizomycotina</taxon>
        <taxon>Eurotiomycetes</taxon>
        <taxon>Eurotiomycetidae</taxon>
        <taxon>Onygenales</taxon>
        <taxon>Ajellomycetaceae</taxon>
        <taxon>Emergomyces</taxon>
    </lineage>
</organism>
<proteinExistence type="predicted"/>
<sequence length="86" mass="9304">MSETARGTPDSHIVSIRVRRAPSVSSLHYAWALVIKEVTEARRHAAEGMIDSLGPSLFREFSGIQALFTAAVGATARHRAGSEDLQ</sequence>
<comment type="caution">
    <text evidence="1">The sequence shown here is derived from an EMBL/GenBank/DDBJ whole genome shotgun (WGS) entry which is preliminary data.</text>
</comment>
<gene>
    <name evidence="1" type="ORF">AJ78_07643</name>
</gene>
<reference evidence="1 2" key="1">
    <citation type="submission" date="2015-07" db="EMBL/GenBank/DDBJ databases">
        <title>Emmonsia species relationships and genome sequence.</title>
        <authorList>
            <consortium name="The Broad Institute Genomics Platform"/>
            <person name="Cuomo C.A."/>
            <person name="Munoz J.F."/>
            <person name="Imamovic A."/>
            <person name="Priest M.E."/>
            <person name="Young S."/>
            <person name="Clay O.K."/>
            <person name="McEwen J.G."/>
        </authorList>
    </citation>
    <scope>NUCLEOTIDE SEQUENCE [LARGE SCALE GENOMIC DNA]</scope>
    <source>
        <strain evidence="1 2">UAMH 9510</strain>
    </source>
</reference>
<accession>A0A1J9Q6R9</accession>
<dbReference type="EMBL" id="LGRN01000521">
    <property type="protein sequence ID" value="OJD11620.1"/>
    <property type="molecule type" value="Genomic_DNA"/>
</dbReference>
<name>A0A1J9Q6R9_9EURO</name>